<feature type="domain" description="Type IV methyl-directed restriction enzyme EcoKMcrB subunit DNA-binding" evidence="2">
    <location>
        <begin position="8"/>
        <end position="182"/>
    </location>
</feature>
<dbReference type="Gene3D" id="3.40.50.300">
    <property type="entry name" value="P-loop containing nucleotide triphosphate hydrolases"/>
    <property type="match status" value="1"/>
</dbReference>
<gene>
    <name evidence="3" type="ORF">MBBTH_10930</name>
</gene>
<dbReference type="Gene3D" id="3.30.920.90">
    <property type="match status" value="1"/>
</dbReference>
<proteinExistence type="predicted"/>
<name>A0A315XLU4_9EURY</name>
<dbReference type="Pfam" id="PF12102">
    <property type="entry name" value="MrcB_N"/>
    <property type="match status" value="1"/>
</dbReference>
<dbReference type="EMBL" id="MZGS01000021">
    <property type="protein sequence ID" value="PWB87296.1"/>
    <property type="molecule type" value="Genomic_DNA"/>
</dbReference>
<protein>
    <submittedName>
        <fullName evidence="3">AAA domain protein</fullName>
    </submittedName>
</protein>
<dbReference type="RefSeq" id="WP_116592048.1">
    <property type="nucleotide sequence ID" value="NZ_MZGS01000021.1"/>
</dbReference>
<dbReference type="GO" id="GO:0005524">
    <property type="term" value="F:ATP binding"/>
    <property type="evidence" value="ECO:0007669"/>
    <property type="project" value="InterPro"/>
</dbReference>
<evidence type="ECO:0000313" key="3">
    <source>
        <dbReference type="EMBL" id="PWB87296.1"/>
    </source>
</evidence>
<dbReference type="Pfam" id="PF07728">
    <property type="entry name" value="AAA_5"/>
    <property type="match status" value="1"/>
</dbReference>
<reference evidence="3 4" key="1">
    <citation type="submission" date="2017-03" db="EMBL/GenBank/DDBJ databases">
        <title>Genome sequence of Methanobrevibacter thaueri.</title>
        <authorList>
            <person name="Poehlein A."/>
            <person name="Seedorf H."/>
            <person name="Daniel R."/>
        </authorList>
    </citation>
    <scope>NUCLEOTIDE SEQUENCE [LARGE SCALE GENOMIC DNA]</scope>
    <source>
        <strain evidence="3 4">DSM 11995</strain>
    </source>
</reference>
<organism evidence="3 4">
    <name type="scientific">Methanobrevibacter thaueri</name>
    <dbReference type="NCBI Taxonomy" id="190975"/>
    <lineage>
        <taxon>Archaea</taxon>
        <taxon>Methanobacteriati</taxon>
        <taxon>Methanobacteriota</taxon>
        <taxon>Methanomada group</taxon>
        <taxon>Methanobacteria</taxon>
        <taxon>Methanobacteriales</taxon>
        <taxon>Methanobacteriaceae</taxon>
        <taxon>Methanobrevibacter</taxon>
    </lineage>
</organism>
<dbReference type="InterPro" id="IPR021961">
    <property type="entry name" value="McrB_DNA-bd"/>
</dbReference>
<evidence type="ECO:0000313" key="4">
    <source>
        <dbReference type="Proteomes" id="UP000251717"/>
    </source>
</evidence>
<dbReference type="Proteomes" id="UP000251717">
    <property type="component" value="Unassembled WGS sequence"/>
</dbReference>
<dbReference type="InterPro" id="IPR027417">
    <property type="entry name" value="P-loop_NTPase"/>
</dbReference>
<evidence type="ECO:0000259" key="1">
    <source>
        <dbReference type="Pfam" id="PF07728"/>
    </source>
</evidence>
<feature type="domain" description="ATPase dynein-related AAA" evidence="1">
    <location>
        <begin position="523"/>
        <end position="648"/>
    </location>
</feature>
<comment type="caution">
    <text evidence="3">The sequence shown here is derived from an EMBL/GenBank/DDBJ whole genome shotgun (WGS) entry which is preliminary data.</text>
</comment>
<dbReference type="SUPFAM" id="SSF52540">
    <property type="entry name" value="P-loop containing nucleoside triphosphate hydrolases"/>
    <property type="match status" value="1"/>
</dbReference>
<evidence type="ECO:0000259" key="2">
    <source>
        <dbReference type="Pfam" id="PF12102"/>
    </source>
</evidence>
<dbReference type="GO" id="GO:0016887">
    <property type="term" value="F:ATP hydrolysis activity"/>
    <property type="evidence" value="ECO:0007669"/>
    <property type="project" value="InterPro"/>
</dbReference>
<dbReference type="InterPro" id="IPR011704">
    <property type="entry name" value="ATPase_dyneun-rel_AAA"/>
</dbReference>
<dbReference type="OrthoDB" id="76860at2157"/>
<dbReference type="AlphaFoldDB" id="A0A315XLU4"/>
<keyword evidence="4" id="KW-1185">Reference proteome</keyword>
<sequence length="833" mass="97847">MLNDDFQKVLEEYLEAREENDYTSAPIAHHIQQTLKNEVSDLVEDSTYKITASAGVGRLSEIPWIGVFKPDNDNNIASGYFFKADMTGVYLVLRVFNYAELEERYGVFVPEHLRTKAIHIKALLGNSPFDINYFDETFDLNSKSKTADIHKSGMILCKLYEKDNIPSEEILKNDLKQIIKIQDYIYDNYSDNMYLTVDEWIEALEDENLIDNKTLNILEINYNFEDHTASYDDIIKKREELGYPNEKTYNSNIVNTSKRLKERFNKTEIYGNDEKEIWVPRFFYGARKRNQEGKRVFYNTLREELVEALENYDKSKRPDRINIDMLPKDTTSKENEIGSESIRYWLISPGEGAGWWDEFCQNGDVGIGYSGTGDLNQYNSQDEIAHKLQEIRDDETYPTNDSLACWQFVHDMKIGDVIFVRKGTKTIIGRGIVESDYMYDTNKPYHKLRKVTWTHNGNWDSPYTFSIKTLTEIIDNQKLANINKLFEKKKYDSFYDYLIDEGYYFSRETIENYLLSLKIKPFVILTGNSGTGKTKLSQLFAKYLNEKDNYKIIPVGANWTENRHILGYFNIIKNEPQYTPAYYLIEKSQEKSYPHFLILDEMNLSHVERYFADFLSAIESNEAIPLHGEDELEIPPNLFIIGTVNVDETTYMFSPKVLDRANTIEFKTYSAKDYMTNKFNMVKPKGDIGYLEDILIDQEIWGKPIQEMSIQELEQQFDNDEFWEEYSDEMFKFQNILRKAGFDFGFRVINEITRFMLAAYKYEDEPKNWTNWKRYFDAQIKQKMLPKLHGSQKVIGETLNELLQACDDYPTSKAKLEEMIDVLDKQRYVSFIN</sequence>
<accession>A0A315XLU4</accession>